<keyword evidence="3" id="KW-1185">Reference proteome</keyword>
<keyword evidence="1" id="KW-0472">Membrane</keyword>
<reference evidence="2" key="1">
    <citation type="journal article" date="2023" name="Mol. Phylogenet. Evol.">
        <title>Genome-scale phylogeny and comparative genomics of the fungal order Sordariales.</title>
        <authorList>
            <person name="Hensen N."/>
            <person name="Bonometti L."/>
            <person name="Westerberg I."/>
            <person name="Brannstrom I.O."/>
            <person name="Guillou S."/>
            <person name="Cros-Aarteil S."/>
            <person name="Calhoun S."/>
            <person name="Haridas S."/>
            <person name="Kuo A."/>
            <person name="Mondo S."/>
            <person name="Pangilinan J."/>
            <person name="Riley R."/>
            <person name="LaButti K."/>
            <person name="Andreopoulos B."/>
            <person name="Lipzen A."/>
            <person name="Chen C."/>
            <person name="Yan M."/>
            <person name="Daum C."/>
            <person name="Ng V."/>
            <person name="Clum A."/>
            <person name="Steindorff A."/>
            <person name="Ohm R.A."/>
            <person name="Martin F."/>
            <person name="Silar P."/>
            <person name="Natvig D.O."/>
            <person name="Lalanne C."/>
            <person name="Gautier V."/>
            <person name="Ament-Velasquez S.L."/>
            <person name="Kruys A."/>
            <person name="Hutchinson M.I."/>
            <person name="Powell A.J."/>
            <person name="Barry K."/>
            <person name="Miller A.N."/>
            <person name="Grigoriev I.V."/>
            <person name="Debuchy R."/>
            <person name="Gladieux P."/>
            <person name="Hiltunen Thoren M."/>
            <person name="Johannesson H."/>
        </authorList>
    </citation>
    <scope>NUCLEOTIDE SEQUENCE</scope>
    <source>
        <strain evidence="2">SMH4131-1</strain>
    </source>
</reference>
<name>A0AAE0I2U5_9PEZI</name>
<comment type="caution">
    <text evidence="2">The sequence shown here is derived from an EMBL/GenBank/DDBJ whole genome shotgun (WGS) entry which is preliminary data.</text>
</comment>
<proteinExistence type="predicted"/>
<sequence length="80" mass="9077">MAEQGRGSGNGVHAFNMSWFLLLVCCFRGSWSFKTWYRVLGHCSLFSCTYCTVCIKTHEVSLSTAYKCCTKLRFPCCQGK</sequence>
<evidence type="ECO:0000256" key="1">
    <source>
        <dbReference type="SAM" id="Phobius"/>
    </source>
</evidence>
<dbReference type="EMBL" id="JAUEPO010000007">
    <property type="protein sequence ID" value="KAK3317512.1"/>
    <property type="molecule type" value="Genomic_DNA"/>
</dbReference>
<evidence type="ECO:0000313" key="2">
    <source>
        <dbReference type="EMBL" id="KAK3317512.1"/>
    </source>
</evidence>
<organism evidence="2 3">
    <name type="scientific">Cercophora scortea</name>
    <dbReference type="NCBI Taxonomy" id="314031"/>
    <lineage>
        <taxon>Eukaryota</taxon>
        <taxon>Fungi</taxon>
        <taxon>Dikarya</taxon>
        <taxon>Ascomycota</taxon>
        <taxon>Pezizomycotina</taxon>
        <taxon>Sordariomycetes</taxon>
        <taxon>Sordariomycetidae</taxon>
        <taxon>Sordariales</taxon>
        <taxon>Lasiosphaeriaceae</taxon>
        <taxon>Cercophora</taxon>
    </lineage>
</organism>
<accession>A0AAE0I2U5</accession>
<gene>
    <name evidence="2" type="ORF">B0T19DRAFT_435121</name>
</gene>
<protein>
    <submittedName>
        <fullName evidence="2">Uncharacterized protein</fullName>
    </submittedName>
</protein>
<dbReference type="AlphaFoldDB" id="A0AAE0I2U5"/>
<dbReference type="Proteomes" id="UP001286456">
    <property type="component" value="Unassembled WGS sequence"/>
</dbReference>
<reference evidence="2" key="2">
    <citation type="submission" date="2023-06" db="EMBL/GenBank/DDBJ databases">
        <authorList>
            <consortium name="Lawrence Berkeley National Laboratory"/>
            <person name="Haridas S."/>
            <person name="Hensen N."/>
            <person name="Bonometti L."/>
            <person name="Westerberg I."/>
            <person name="Brannstrom I.O."/>
            <person name="Guillou S."/>
            <person name="Cros-Aarteil S."/>
            <person name="Calhoun S."/>
            <person name="Kuo A."/>
            <person name="Mondo S."/>
            <person name="Pangilinan J."/>
            <person name="Riley R."/>
            <person name="Labutti K."/>
            <person name="Andreopoulos B."/>
            <person name="Lipzen A."/>
            <person name="Chen C."/>
            <person name="Yanf M."/>
            <person name="Daum C."/>
            <person name="Ng V."/>
            <person name="Clum A."/>
            <person name="Steindorff A."/>
            <person name="Ohm R."/>
            <person name="Martin F."/>
            <person name="Silar P."/>
            <person name="Natvig D."/>
            <person name="Lalanne C."/>
            <person name="Gautier V."/>
            <person name="Ament-Velasquez S.L."/>
            <person name="Kruys A."/>
            <person name="Hutchinson M.I."/>
            <person name="Powell A.J."/>
            <person name="Barry K."/>
            <person name="Miller A.N."/>
            <person name="Grigoriev I.V."/>
            <person name="Debuchy R."/>
            <person name="Gladieux P."/>
            <person name="Thoren M.H."/>
            <person name="Johannesson H."/>
        </authorList>
    </citation>
    <scope>NUCLEOTIDE SEQUENCE</scope>
    <source>
        <strain evidence="2">SMH4131-1</strain>
    </source>
</reference>
<keyword evidence="1" id="KW-0812">Transmembrane</keyword>
<keyword evidence="1" id="KW-1133">Transmembrane helix</keyword>
<evidence type="ECO:0000313" key="3">
    <source>
        <dbReference type="Proteomes" id="UP001286456"/>
    </source>
</evidence>
<feature type="transmembrane region" description="Helical" evidence="1">
    <location>
        <begin position="12"/>
        <end position="31"/>
    </location>
</feature>